<reference evidence="4 5" key="2">
    <citation type="journal article" date="2010" name="Stand. Genomic Sci.">
        <title>Complete genome sequence of Sebaldella termitidis type strain (NCTC 11300).</title>
        <authorList>
            <person name="Harmon-Smith M."/>
            <person name="Celia L."/>
            <person name="Chertkov O."/>
            <person name="Lapidus A."/>
            <person name="Copeland A."/>
            <person name="Glavina Del Rio T."/>
            <person name="Nolan M."/>
            <person name="Lucas S."/>
            <person name="Tice H."/>
            <person name="Cheng J.F."/>
            <person name="Han C."/>
            <person name="Detter J.C."/>
            <person name="Bruce D."/>
            <person name="Goodwin L."/>
            <person name="Pitluck S."/>
            <person name="Pati A."/>
            <person name="Liolios K."/>
            <person name="Ivanova N."/>
            <person name="Mavromatis K."/>
            <person name="Mikhailova N."/>
            <person name="Chen A."/>
            <person name="Palaniappan K."/>
            <person name="Land M."/>
            <person name="Hauser L."/>
            <person name="Chang Y.J."/>
            <person name="Jeffries C.D."/>
            <person name="Brettin T."/>
            <person name="Goker M."/>
            <person name="Beck B."/>
            <person name="Bristow J."/>
            <person name="Eisen J.A."/>
            <person name="Markowitz V."/>
            <person name="Hugenholtz P."/>
            <person name="Kyrpides N.C."/>
            <person name="Klenk H.P."/>
            <person name="Chen F."/>
        </authorList>
    </citation>
    <scope>NUCLEOTIDE SEQUENCE [LARGE SCALE GENOMIC DNA]</scope>
    <source>
        <strain evidence="5">ATCC 33386 / NCTC 11300</strain>
    </source>
</reference>
<keyword evidence="5" id="KW-1185">Reference proteome</keyword>
<comment type="subcellular location">
    <subcellularLocation>
        <location evidence="1">Secreted</location>
    </subcellularLocation>
</comment>
<dbReference type="Proteomes" id="UP000000845">
    <property type="component" value="Chromosome"/>
</dbReference>
<dbReference type="PANTHER" id="PTHR34216">
    <property type="match status" value="1"/>
</dbReference>
<evidence type="ECO:0000256" key="2">
    <source>
        <dbReference type="ARBA" id="ARBA00022729"/>
    </source>
</evidence>
<dbReference type="Pfam" id="PF01522">
    <property type="entry name" value="Polysacc_deac_1"/>
    <property type="match status" value="1"/>
</dbReference>
<dbReference type="InterPro" id="IPR011330">
    <property type="entry name" value="Glyco_hydro/deAcase_b/a-brl"/>
</dbReference>
<dbReference type="RefSeq" id="WP_012862529.1">
    <property type="nucleotide sequence ID" value="NC_013517.1"/>
</dbReference>
<gene>
    <name evidence="4" type="ordered locus">Sterm_3105</name>
</gene>
<evidence type="ECO:0000259" key="3">
    <source>
        <dbReference type="PROSITE" id="PS51677"/>
    </source>
</evidence>
<dbReference type="SUPFAM" id="SSF88713">
    <property type="entry name" value="Glycoside hydrolase/deacetylase"/>
    <property type="match status" value="1"/>
</dbReference>
<accession>D1APB3</accession>
<evidence type="ECO:0000313" key="5">
    <source>
        <dbReference type="Proteomes" id="UP000000845"/>
    </source>
</evidence>
<dbReference type="PROSITE" id="PS51677">
    <property type="entry name" value="NODB"/>
    <property type="match status" value="1"/>
</dbReference>
<dbReference type="PANTHER" id="PTHR34216:SF3">
    <property type="entry name" value="POLY-BETA-1,6-N-ACETYL-D-GLUCOSAMINE N-DEACETYLASE"/>
    <property type="match status" value="1"/>
</dbReference>
<name>D1APB3_SEBTE</name>
<protein>
    <submittedName>
        <fullName evidence="4">Polysaccharide deacetylase</fullName>
    </submittedName>
</protein>
<dbReference type="GO" id="GO:0016810">
    <property type="term" value="F:hydrolase activity, acting on carbon-nitrogen (but not peptide) bonds"/>
    <property type="evidence" value="ECO:0007669"/>
    <property type="project" value="InterPro"/>
</dbReference>
<evidence type="ECO:0000256" key="1">
    <source>
        <dbReference type="ARBA" id="ARBA00004613"/>
    </source>
</evidence>
<reference evidence="5" key="1">
    <citation type="submission" date="2009-09" db="EMBL/GenBank/DDBJ databases">
        <title>The complete chromosome of Sebaldella termitidis ATCC 33386.</title>
        <authorList>
            <consortium name="US DOE Joint Genome Institute (JGI-PGF)"/>
            <person name="Lucas S."/>
            <person name="Copeland A."/>
            <person name="Lapidus A."/>
            <person name="Glavina del Rio T."/>
            <person name="Dalin E."/>
            <person name="Tice H."/>
            <person name="Bruce D."/>
            <person name="Goodwin L."/>
            <person name="Pitluck S."/>
            <person name="Kyrpides N."/>
            <person name="Mavromatis K."/>
            <person name="Ivanova N."/>
            <person name="Mikhailova N."/>
            <person name="Sims D."/>
            <person name="Meincke L."/>
            <person name="Brettin T."/>
            <person name="Detter J.C."/>
            <person name="Han C."/>
            <person name="Larimer F."/>
            <person name="Land M."/>
            <person name="Hauser L."/>
            <person name="Markowitz V."/>
            <person name="Cheng J.F."/>
            <person name="Hugenholtz P."/>
            <person name="Woyke T."/>
            <person name="Wu D."/>
            <person name="Eisen J.A."/>
        </authorList>
    </citation>
    <scope>NUCLEOTIDE SEQUENCE [LARGE SCALE GENOMIC DNA]</scope>
    <source>
        <strain evidence="5">ATCC 33386 / NCTC 11300</strain>
    </source>
</reference>
<dbReference type="KEGG" id="str:Sterm_3105"/>
<dbReference type="GO" id="GO:0005576">
    <property type="term" value="C:extracellular region"/>
    <property type="evidence" value="ECO:0007669"/>
    <property type="project" value="UniProtKB-SubCell"/>
</dbReference>
<dbReference type="CDD" id="cd10969">
    <property type="entry name" value="CE4_Ecf1_like_5s"/>
    <property type="match status" value="1"/>
</dbReference>
<dbReference type="GO" id="GO:0005975">
    <property type="term" value="P:carbohydrate metabolic process"/>
    <property type="evidence" value="ECO:0007669"/>
    <property type="project" value="InterPro"/>
</dbReference>
<dbReference type="InterPro" id="IPR051398">
    <property type="entry name" value="Polysacch_Deacetylase"/>
</dbReference>
<dbReference type="AlphaFoldDB" id="D1APB3"/>
<feature type="domain" description="NodB homology" evidence="3">
    <location>
        <begin position="69"/>
        <end position="311"/>
    </location>
</feature>
<sequence length="336" mass="40274">MLLILIIVLILGLLLFFNKKGVPCIMYHNVSYEKGITPEEFEEQMMLLQKYKTFKLEELDRMGNKFPENTVLVTFDDGYADNYTNAFPLLKKYNIKATIFLNTAYINNDPFYMNWDQIREMYKSGLVDFQLHTHSHFTVVKRVEVQGFFEVGDKNKRELNREMKNIYRTNEVREGYPVFKKRGETAIRGYKVTDEFMNKYDELLGKYRDMDREKKEKILKEEIERNLKHFIVEYTEEEYNLRVENEIIKNQNFIKKNLGKDSDYFANPWGHKSKELLLILKKLGIKGMITTKKGTNYLKPNIYKIRRYETKSMKQFKKLLFINNNYILGKIYELIS</sequence>
<dbReference type="HOGENOM" id="CLU_030024_3_0_0"/>
<keyword evidence="2" id="KW-0732">Signal</keyword>
<dbReference type="Gene3D" id="3.20.20.370">
    <property type="entry name" value="Glycoside hydrolase/deacetylase"/>
    <property type="match status" value="1"/>
</dbReference>
<dbReference type="EMBL" id="CP001739">
    <property type="protein sequence ID" value="ACZ09947.1"/>
    <property type="molecule type" value="Genomic_DNA"/>
</dbReference>
<dbReference type="STRING" id="526218.Sterm_3105"/>
<organism evidence="4 5">
    <name type="scientific">Sebaldella termitidis (strain ATCC 33386 / NCTC 11300)</name>
    <dbReference type="NCBI Taxonomy" id="526218"/>
    <lineage>
        <taxon>Bacteria</taxon>
        <taxon>Fusobacteriati</taxon>
        <taxon>Fusobacteriota</taxon>
        <taxon>Fusobacteriia</taxon>
        <taxon>Fusobacteriales</taxon>
        <taxon>Leptotrichiaceae</taxon>
        <taxon>Sebaldella</taxon>
    </lineage>
</organism>
<dbReference type="InterPro" id="IPR002509">
    <property type="entry name" value="NODB_dom"/>
</dbReference>
<evidence type="ECO:0000313" key="4">
    <source>
        <dbReference type="EMBL" id="ACZ09947.1"/>
    </source>
</evidence>
<proteinExistence type="predicted"/>
<dbReference type="eggNOG" id="COG0726">
    <property type="taxonomic scope" value="Bacteria"/>
</dbReference>